<evidence type="ECO:0000313" key="3">
    <source>
        <dbReference type="Proteomes" id="UP001269819"/>
    </source>
</evidence>
<dbReference type="PANTHER" id="PTHR22916">
    <property type="entry name" value="GLYCOSYLTRANSFERASE"/>
    <property type="match status" value="1"/>
</dbReference>
<dbReference type="EC" id="2.4.-.-" evidence="2"/>
<gene>
    <name evidence="2" type="ORF">RYS15_14740</name>
</gene>
<keyword evidence="2" id="KW-0328">Glycosyltransferase</keyword>
<dbReference type="EMBL" id="JAWIIJ010000010">
    <property type="protein sequence ID" value="MDV2079944.1"/>
    <property type="molecule type" value="Genomic_DNA"/>
</dbReference>
<keyword evidence="2" id="KW-0808">Transferase</keyword>
<keyword evidence="3" id="KW-1185">Reference proteome</keyword>
<dbReference type="GO" id="GO:0016757">
    <property type="term" value="F:glycosyltransferase activity"/>
    <property type="evidence" value="ECO:0007669"/>
    <property type="project" value="UniProtKB-KW"/>
</dbReference>
<dbReference type="PANTHER" id="PTHR22916:SF3">
    <property type="entry name" value="UDP-GLCNAC:BETAGAL BETA-1,3-N-ACETYLGLUCOSAMINYLTRANSFERASE-LIKE PROTEIN 1"/>
    <property type="match status" value="1"/>
</dbReference>
<protein>
    <submittedName>
        <fullName evidence="2">Glycosyltransferase family 2 protein</fullName>
        <ecNumber evidence="2">2.4.-.-</ecNumber>
    </submittedName>
</protein>
<accession>A0ABU3W0A7</accession>
<dbReference type="InterPro" id="IPR029044">
    <property type="entry name" value="Nucleotide-diphossugar_trans"/>
</dbReference>
<name>A0ABU3W0A7_9GAMM</name>
<organism evidence="2 3">
    <name type="scientific">Marinobacter xestospongiae</name>
    <dbReference type="NCBI Taxonomy" id="994319"/>
    <lineage>
        <taxon>Bacteria</taxon>
        <taxon>Pseudomonadati</taxon>
        <taxon>Pseudomonadota</taxon>
        <taxon>Gammaproteobacteria</taxon>
        <taxon>Pseudomonadales</taxon>
        <taxon>Marinobacteraceae</taxon>
        <taxon>Marinobacter</taxon>
    </lineage>
</organism>
<sequence length="266" mass="29457">MTADILAAMNAAPKPLSQQQPLVSIAMPAYNAEETLAEAVASVRSQTYPHWELLIVDDGSSDQTLAIAKAQASQDERIRVIALTSPSGGPAIPRNQAMAESSGRYQAFLDADDQWLPEKLATQVAAMEREGWAISCTAYRTFGNQTGCFVPPDKAGHSDLLSENTAGCLTVMFDRSLFADARFPVCGHEDYALWLSLTSRGHEIRGISQPLARYCVRAGSVSSSAWRVLGFFWRIYRDQEKLGVATSFFYCLRYAWNTRNKYRRAL</sequence>
<evidence type="ECO:0000259" key="1">
    <source>
        <dbReference type="Pfam" id="PF00535"/>
    </source>
</evidence>
<reference evidence="2 3" key="1">
    <citation type="submission" date="2023-10" db="EMBL/GenBank/DDBJ databases">
        <title>Characteristics and mechanism of a salt-tolerant marine origin heterotrophic nitrifying- aerobic denitrifying bacteria Marinobacter xestospongiae HN1.</title>
        <authorList>
            <person name="Qi R."/>
        </authorList>
    </citation>
    <scope>NUCLEOTIDE SEQUENCE [LARGE SCALE GENOMIC DNA]</scope>
    <source>
        <strain evidence="2 3">HN1</strain>
    </source>
</reference>
<dbReference type="RefSeq" id="WP_316974419.1">
    <property type="nucleotide sequence ID" value="NZ_JAWIIJ010000010.1"/>
</dbReference>
<comment type="caution">
    <text evidence="2">The sequence shown here is derived from an EMBL/GenBank/DDBJ whole genome shotgun (WGS) entry which is preliminary data.</text>
</comment>
<proteinExistence type="predicted"/>
<evidence type="ECO:0000313" key="2">
    <source>
        <dbReference type="EMBL" id="MDV2079944.1"/>
    </source>
</evidence>
<dbReference type="InterPro" id="IPR001173">
    <property type="entry name" value="Glyco_trans_2-like"/>
</dbReference>
<dbReference type="Pfam" id="PF00535">
    <property type="entry name" value="Glycos_transf_2"/>
    <property type="match status" value="1"/>
</dbReference>
<dbReference type="Proteomes" id="UP001269819">
    <property type="component" value="Unassembled WGS sequence"/>
</dbReference>
<dbReference type="SUPFAM" id="SSF53448">
    <property type="entry name" value="Nucleotide-diphospho-sugar transferases"/>
    <property type="match status" value="1"/>
</dbReference>
<dbReference type="Gene3D" id="3.90.550.10">
    <property type="entry name" value="Spore Coat Polysaccharide Biosynthesis Protein SpsA, Chain A"/>
    <property type="match status" value="1"/>
</dbReference>
<feature type="domain" description="Glycosyltransferase 2-like" evidence="1">
    <location>
        <begin position="24"/>
        <end position="146"/>
    </location>
</feature>